<dbReference type="EC" id="2.7.11.12" evidence="2 10"/>
<dbReference type="SUPFAM" id="SSF51206">
    <property type="entry name" value="cAMP-binding domain-like"/>
    <property type="match status" value="2"/>
</dbReference>
<dbReference type="InterPro" id="IPR035014">
    <property type="entry name" value="STKc_cGK"/>
</dbReference>
<dbReference type="InterPro" id="IPR002374">
    <property type="entry name" value="cGMP_dep_kinase"/>
</dbReference>
<evidence type="ECO:0000256" key="2">
    <source>
        <dbReference type="ARBA" id="ARBA00012428"/>
    </source>
</evidence>
<keyword evidence="10" id="KW-0140">cGMP</keyword>
<dbReference type="PROSITE" id="PS51285">
    <property type="entry name" value="AGC_KINASE_CTER"/>
    <property type="match status" value="1"/>
</dbReference>
<dbReference type="FunFam" id="1.10.510.10:FF:000210">
    <property type="entry name" value="Non-specific serine/threonine protein kinase"/>
    <property type="match status" value="1"/>
</dbReference>
<evidence type="ECO:0000259" key="16">
    <source>
        <dbReference type="PROSITE" id="PS50011"/>
    </source>
</evidence>
<dbReference type="Pfam" id="PF00027">
    <property type="entry name" value="cNMP_binding"/>
    <property type="match status" value="2"/>
</dbReference>
<dbReference type="InterPro" id="IPR000961">
    <property type="entry name" value="AGC-kinase_C"/>
</dbReference>
<dbReference type="Proteomes" id="UP000230066">
    <property type="component" value="Unassembled WGS sequence"/>
</dbReference>
<dbReference type="InterPro" id="IPR000595">
    <property type="entry name" value="cNMP-bd_dom"/>
</dbReference>
<keyword evidence="3 10" id="KW-0723">Serine/threonine-protein kinase</keyword>
<dbReference type="Pfam" id="PF00069">
    <property type="entry name" value="Pkinase"/>
    <property type="match status" value="1"/>
</dbReference>
<dbReference type="InterPro" id="IPR014710">
    <property type="entry name" value="RmlC-like_jellyroll"/>
</dbReference>
<evidence type="ECO:0000256" key="3">
    <source>
        <dbReference type="ARBA" id="ARBA00022527"/>
    </source>
</evidence>
<evidence type="ECO:0000256" key="6">
    <source>
        <dbReference type="ARBA" id="ARBA00022777"/>
    </source>
</evidence>
<dbReference type="InterPro" id="IPR017441">
    <property type="entry name" value="Protein_kinase_ATP_BS"/>
</dbReference>
<comment type="catalytic activity">
    <reaction evidence="9">
        <text>L-seryl-[protein] + ATP = O-phospho-L-seryl-[protein] + ADP + H(+)</text>
        <dbReference type="Rhea" id="RHEA:17989"/>
        <dbReference type="Rhea" id="RHEA-COMP:9863"/>
        <dbReference type="Rhea" id="RHEA-COMP:11604"/>
        <dbReference type="ChEBI" id="CHEBI:15378"/>
        <dbReference type="ChEBI" id="CHEBI:29999"/>
        <dbReference type="ChEBI" id="CHEBI:30616"/>
        <dbReference type="ChEBI" id="CHEBI:83421"/>
        <dbReference type="ChEBI" id="CHEBI:456216"/>
        <dbReference type="EC" id="2.7.11.12"/>
    </reaction>
</comment>
<feature type="coiled-coil region" evidence="14">
    <location>
        <begin position="14"/>
        <end position="48"/>
    </location>
</feature>
<dbReference type="InterPro" id="IPR000719">
    <property type="entry name" value="Prot_kinase_dom"/>
</dbReference>
<dbReference type="GO" id="GO:0106310">
    <property type="term" value="F:protein serine kinase activity"/>
    <property type="evidence" value="ECO:0007669"/>
    <property type="project" value="RHEA"/>
</dbReference>
<feature type="domain" description="Cyclic nucleotide-binding" evidence="17">
    <location>
        <begin position="126"/>
        <end position="241"/>
    </location>
</feature>
<dbReference type="AlphaFoldDB" id="A0A4E0RI79"/>
<evidence type="ECO:0000256" key="5">
    <source>
        <dbReference type="ARBA" id="ARBA00022741"/>
    </source>
</evidence>
<dbReference type="GO" id="GO:0030553">
    <property type="term" value="F:cGMP binding"/>
    <property type="evidence" value="ECO:0007669"/>
    <property type="project" value="UniProtKB-KW"/>
</dbReference>
<evidence type="ECO:0000256" key="7">
    <source>
        <dbReference type="ARBA" id="ARBA00022840"/>
    </source>
</evidence>
<evidence type="ECO:0000256" key="11">
    <source>
        <dbReference type="PIRSR" id="PIRSR000559-1"/>
    </source>
</evidence>
<keyword evidence="4 10" id="KW-0808">Transferase</keyword>
<dbReference type="PROSITE" id="PS00107">
    <property type="entry name" value="PROTEIN_KINASE_ATP"/>
    <property type="match status" value="1"/>
</dbReference>
<evidence type="ECO:0000256" key="9">
    <source>
        <dbReference type="ARBA" id="ARBA00047462"/>
    </source>
</evidence>
<name>A0A4E0RI79_FASHE</name>
<evidence type="ECO:0000256" key="4">
    <source>
        <dbReference type="ARBA" id="ARBA00022679"/>
    </source>
</evidence>
<keyword evidence="20" id="KW-1185">Reference proteome</keyword>
<evidence type="ECO:0000256" key="12">
    <source>
        <dbReference type="PIRSR" id="PIRSR000559-2"/>
    </source>
</evidence>
<feature type="binding site" evidence="12 13">
    <location>
        <position position="422"/>
    </location>
    <ligand>
        <name>ATP</name>
        <dbReference type="ChEBI" id="CHEBI:30616"/>
    </ligand>
</feature>
<keyword evidence="6 10" id="KW-0418">Kinase</keyword>
<evidence type="ECO:0000256" key="14">
    <source>
        <dbReference type="SAM" id="Coils"/>
    </source>
</evidence>
<evidence type="ECO:0000256" key="10">
    <source>
        <dbReference type="PIRNR" id="PIRNR000559"/>
    </source>
</evidence>
<accession>A0A4E0RI79</accession>
<dbReference type="CDD" id="cd05572">
    <property type="entry name" value="STKc_cGK"/>
    <property type="match status" value="1"/>
</dbReference>
<evidence type="ECO:0000259" key="18">
    <source>
        <dbReference type="PROSITE" id="PS51285"/>
    </source>
</evidence>
<feature type="compositionally biased region" description="Basic and acidic residues" evidence="15">
    <location>
        <begin position="682"/>
        <end position="691"/>
    </location>
</feature>
<organism evidence="19 20">
    <name type="scientific">Fasciola hepatica</name>
    <name type="common">Liver fluke</name>
    <dbReference type="NCBI Taxonomy" id="6192"/>
    <lineage>
        <taxon>Eukaryota</taxon>
        <taxon>Metazoa</taxon>
        <taxon>Spiralia</taxon>
        <taxon>Lophotrochozoa</taxon>
        <taxon>Platyhelminthes</taxon>
        <taxon>Trematoda</taxon>
        <taxon>Digenea</taxon>
        <taxon>Plagiorchiida</taxon>
        <taxon>Echinostomata</taxon>
        <taxon>Echinostomatoidea</taxon>
        <taxon>Fasciolidae</taxon>
        <taxon>Fasciola</taxon>
    </lineage>
</organism>
<comment type="caution">
    <text evidence="19">The sequence shown here is derived from an EMBL/GenBank/DDBJ whole genome shotgun (WGS) entry which is preliminary data.</text>
</comment>
<dbReference type="InterPro" id="IPR018488">
    <property type="entry name" value="cNMP-bd_CS"/>
</dbReference>
<dbReference type="PROSITE" id="PS50042">
    <property type="entry name" value="CNMP_BINDING_3"/>
    <property type="match status" value="2"/>
</dbReference>
<dbReference type="Gene3D" id="3.30.200.20">
    <property type="entry name" value="Phosphorylase Kinase, domain 1"/>
    <property type="match status" value="1"/>
</dbReference>
<dbReference type="Gene3D" id="2.60.120.10">
    <property type="entry name" value="Jelly Rolls"/>
    <property type="match status" value="2"/>
</dbReference>
<dbReference type="PROSITE" id="PS00888">
    <property type="entry name" value="CNMP_BINDING_1"/>
    <property type="match status" value="2"/>
</dbReference>
<proteinExistence type="inferred from homology"/>
<comment type="similarity">
    <text evidence="1 10">Belongs to the protein kinase superfamily. AGC Ser/Thr protein kinase family. cGMP subfamily.</text>
</comment>
<feature type="domain" description="Cyclic nucleotide-binding" evidence="17">
    <location>
        <begin position="244"/>
        <end position="358"/>
    </location>
</feature>
<gene>
    <name evidence="19" type="ORF">D915_003560</name>
</gene>
<keyword evidence="5 10" id="KW-0547">Nucleotide-binding</keyword>
<feature type="active site" description="Proton acceptor" evidence="11">
    <location>
        <position position="516"/>
    </location>
</feature>
<dbReference type="PROSITE" id="PS50011">
    <property type="entry name" value="PROTEIN_KINASE_DOM"/>
    <property type="match status" value="1"/>
</dbReference>
<dbReference type="SUPFAM" id="SSF56112">
    <property type="entry name" value="Protein kinase-like (PK-like)"/>
    <property type="match status" value="1"/>
</dbReference>
<dbReference type="EMBL" id="JXXN02001016">
    <property type="protein sequence ID" value="THD25724.1"/>
    <property type="molecule type" value="Genomic_DNA"/>
</dbReference>
<sequence>MSKFSFFPFAKNMEVELKKVVEEQKAEISRLKEELAASQVRIADLTSAVDKYQSVFSRQTNKLDLVSDGLGGNSNKQKTLQPRKRGIGISAEPEDAEQIVMHELKRHAKPDDVRKLLKQAILENDFLNNLAQDQLTSLIDCMYPIAHKAGETLIREGEFGNMVYVLFDGTLEIWKDGQKLREIKGCTVLGELAVLYNCERTATVKAATACQFWAIDRRSFQTILRKRNIQRHRSRVAFLKSVPTFTKLPESVLSQLADQLTEIKYQPNEFVIRQGARGDNFYVVCGGQVNVTIHPTDEKGQIDFTQEAKFVRTMGRGEWFGEKALKREQTRTANIIASEPDGATCLALDYESYHQLIGDLGILSKQYSDVKYPEREEVRVDQEFAALQLDDLVSIGTLGVGGFGRVILVKIKKDDTRSFALKRMKKHHIVQTRQQEHVLNERNILFETKSDFIIKLWKTFKDDKYVYMLLEACLGGELWTVLRDQYFFSESTTQFYVACVVEALDYLHKRGIIFRDLKPENLLLDAAGYCKLTDFGFSKKLPPATKTWTFCGTPEYMAPEIILNKGHDQAADFWSLGILIYELLTGLPPFDSPDAMRTYSLILKGIEAVGFPPKVPRNAQNLIRKLCRDNPSERLGYSKGGIRETELHVWFEGFDWVGLQKRSLKAPHARVIQSSSDLRNFDKCPDDKDVPPDELSGWDASF</sequence>
<dbReference type="PIRSF" id="PIRSF000559">
    <property type="entry name" value="cGMP-dep_kinase"/>
    <property type="match status" value="1"/>
</dbReference>
<evidence type="ECO:0000256" key="8">
    <source>
        <dbReference type="ARBA" id="ARBA00047298"/>
    </source>
</evidence>
<evidence type="ECO:0000256" key="15">
    <source>
        <dbReference type="SAM" id="MobiDB-lite"/>
    </source>
</evidence>
<feature type="binding site" evidence="12">
    <location>
        <begin position="398"/>
        <end position="406"/>
    </location>
    <ligand>
        <name>ATP</name>
        <dbReference type="ChEBI" id="CHEBI:30616"/>
    </ligand>
</feature>
<dbReference type="GO" id="GO:0004692">
    <property type="term" value="F:cGMP-dependent protein kinase activity"/>
    <property type="evidence" value="ECO:0007669"/>
    <property type="project" value="UniProtKB-EC"/>
</dbReference>
<keyword evidence="7 10" id="KW-0067">ATP-binding</keyword>
<evidence type="ECO:0000313" key="19">
    <source>
        <dbReference type="EMBL" id="THD25724.1"/>
    </source>
</evidence>
<dbReference type="PROSITE" id="PS00889">
    <property type="entry name" value="CNMP_BINDING_2"/>
    <property type="match status" value="2"/>
</dbReference>
<dbReference type="SMART" id="SM00133">
    <property type="entry name" value="S_TK_X"/>
    <property type="match status" value="1"/>
</dbReference>
<evidence type="ECO:0000256" key="13">
    <source>
        <dbReference type="PROSITE-ProRule" id="PRU10141"/>
    </source>
</evidence>
<dbReference type="InterPro" id="IPR018490">
    <property type="entry name" value="cNMP-bd_dom_sf"/>
</dbReference>
<protein>
    <recommendedName>
        <fullName evidence="2 10">cGMP-dependent protein kinase</fullName>
        <ecNumber evidence="2 10">2.7.11.12</ecNumber>
    </recommendedName>
</protein>
<dbReference type="CDD" id="cd00038">
    <property type="entry name" value="CAP_ED"/>
    <property type="match status" value="2"/>
</dbReference>
<comment type="catalytic activity">
    <reaction evidence="8 10">
        <text>L-threonyl-[protein] + ATP = O-phospho-L-threonyl-[protein] + ADP + H(+)</text>
        <dbReference type="Rhea" id="RHEA:46608"/>
        <dbReference type="Rhea" id="RHEA-COMP:11060"/>
        <dbReference type="Rhea" id="RHEA-COMP:11605"/>
        <dbReference type="ChEBI" id="CHEBI:15378"/>
        <dbReference type="ChEBI" id="CHEBI:30013"/>
        <dbReference type="ChEBI" id="CHEBI:30616"/>
        <dbReference type="ChEBI" id="CHEBI:61977"/>
        <dbReference type="ChEBI" id="CHEBI:456216"/>
        <dbReference type="EC" id="2.7.11.12"/>
    </reaction>
</comment>
<evidence type="ECO:0000259" key="17">
    <source>
        <dbReference type="PROSITE" id="PS50042"/>
    </source>
</evidence>
<dbReference type="Gene3D" id="1.10.510.10">
    <property type="entry name" value="Transferase(Phosphotransferase) domain 1"/>
    <property type="match status" value="1"/>
</dbReference>
<feature type="region of interest" description="Disordered" evidence="15">
    <location>
        <begin position="682"/>
        <end position="702"/>
    </location>
</feature>
<keyword evidence="14" id="KW-0175">Coiled coil</keyword>
<dbReference type="InterPro" id="IPR011009">
    <property type="entry name" value="Kinase-like_dom_sf"/>
</dbReference>
<dbReference type="PANTHER" id="PTHR24353:SF111">
    <property type="match status" value="1"/>
</dbReference>
<reference evidence="19" key="1">
    <citation type="submission" date="2019-03" db="EMBL/GenBank/DDBJ databases">
        <title>Improved annotation for the trematode Fasciola hepatica.</title>
        <authorList>
            <person name="Choi Y.-J."/>
            <person name="Martin J."/>
            <person name="Mitreva M."/>
        </authorList>
    </citation>
    <scope>NUCLEOTIDE SEQUENCE [LARGE SCALE GENOMIC DNA]</scope>
</reference>
<feature type="domain" description="Protein kinase" evidence="16">
    <location>
        <begin position="392"/>
        <end position="651"/>
    </location>
</feature>
<keyword evidence="10" id="KW-0142">cGMP-binding</keyword>
<dbReference type="PANTHER" id="PTHR24353">
    <property type="entry name" value="CYCLIC NUCLEOTIDE-DEPENDENT PROTEIN KINASE"/>
    <property type="match status" value="1"/>
</dbReference>
<dbReference type="GO" id="GO:0005524">
    <property type="term" value="F:ATP binding"/>
    <property type="evidence" value="ECO:0007669"/>
    <property type="project" value="UniProtKB-UniRule"/>
</dbReference>
<feature type="domain" description="AGC-kinase C-terminal" evidence="18">
    <location>
        <begin position="652"/>
        <end position="702"/>
    </location>
</feature>
<dbReference type="SMART" id="SM00220">
    <property type="entry name" value="S_TKc"/>
    <property type="match status" value="1"/>
</dbReference>
<dbReference type="SMART" id="SM00100">
    <property type="entry name" value="cNMP"/>
    <property type="match status" value="2"/>
</dbReference>
<evidence type="ECO:0000256" key="1">
    <source>
        <dbReference type="ARBA" id="ARBA00006352"/>
    </source>
</evidence>
<evidence type="ECO:0000313" key="20">
    <source>
        <dbReference type="Proteomes" id="UP000230066"/>
    </source>
</evidence>